<dbReference type="AlphaFoldDB" id="A0A146JXH0"/>
<dbReference type="InterPro" id="IPR032675">
    <property type="entry name" value="LRR_dom_sf"/>
</dbReference>
<feature type="non-terminal residue" evidence="1">
    <location>
        <position position="1"/>
    </location>
</feature>
<dbReference type="EMBL" id="GDID01007206">
    <property type="protein sequence ID" value="JAP89400.1"/>
    <property type="molecule type" value="Transcribed_RNA"/>
</dbReference>
<dbReference type="Gene3D" id="3.80.10.10">
    <property type="entry name" value="Ribonuclease Inhibitor"/>
    <property type="match status" value="1"/>
</dbReference>
<sequence>LPTKFLLMYIVTPMGPLPQKINDENELDEMVNSKNLVPYPHINYPITNETLERFLREVKFDKLTLNKQNLDSVNFNLKRMLQLNDSNIALTQPSLISQLICHNSTIGPSEYIRELSVLIWQNDSINWQLIKYNNLHTLDISDTKDQFNLQFKMPELRDVTYKGPSFKFTQYLSGVRNLLIDCESIDFDSSNLQSLQHLSLVNCELRNLDFLRDSVQLKQLTLQNNKLARISITNNLTQLFVQFNPIVELRCQNSIENLSLIKCKLKTISLLRCCSNVIHMNLSFNYLTSLKEISHFSQLKSINLHSNLLTIEQFRFLSQLKSLTALSYQNCSKNCFDETQIGKLKSLKAFKHHQKVEAEPFETDLLESRKGQTGSAKHINTATFDKFNIEF</sequence>
<dbReference type="PROSITE" id="PS51450">
    <property type="entry name" value="LRR"/>
    <property type="match status" value="1"/>
</dbReference>
<dbReference type="InterPro" id="IPR001611">
    <property type="entry name" value="Leu-rich_rpt"/>
</dbReference>
<organism evidence="1">
    <name type="scientific">Trepomonas sp. PC1</name>
    <dbReference type="NCBI Taxonomy" id="1076344"/>
    <lineage>
        <taxon>Eukaryota</taxon>
        <taxon>Metamonada</taxon>
        <taxon>Diplomonadida</taxon>
        <taxon>Hexamitidae</taxon>
        <taxon>Hexamitinae</taxon>
        <taxon>Trepomonas</taxon>
    </lineage>
</organism>
<name>A0A146JXH0_9EUKA</name>
<evidence type="ECO:0008006" key="2">
    <source>
        <dbReference type="Google" id="ProtNLM"/>
    </source>
</evidence>
<protein>
    <recommendedName>
        <fullName evidence="2">Leucine rich repeats-containing protein</fullName>
    </recommendedName>
</protein>
<dbReference type="SUPFAM" id="SSF52058">
    <property type="entry name" value="L domain-like"/>
    <property type="match status" value="1"/>
</dbReference>
<gene>
    <name evidence="1" type="ORF">TPC1_31105</name>
</gene>
<proteinExistence type="predicted"/>
<reference evidence="1" key="1">
    <citation type="submission" date="2015-07" db="EMBL/GenBank/DDBJ databases">
        <title>Adaptation to a free-living lifestyle via gene acquisitions in the diplomonad Trepomonas sp. PC1.</title>
        <authorList>
            <person name="Xu F."/>
            <person name="Jerlstrom-Hultqvist J."/>
            <person name="Kolisko M."/>
            <person name="Simpson A.G.B."/>
            <person name="Roger A.J."/>
            <person name="Svard S.G."/>
            <person name="Andersson J.O."/>
        </authorList>
    </citation>
    <scope>NUCLEOTIDE SEQUENCE</scope>
    <source>
        <strain evidence="1">PC1</strain>
    </source>
</reference>
<evidence type="ECO:0000313" key="1">
    <source>
        <dbReference type="EMBL" id="JAP89400.1"/>
    </source>
</evidence>
<accession>A0A146JXH0</accession>